<dbReference type="EC" id="6.3.4.19" evidence="6"/>
<comment type="caution">
    <text evidence="8">The sequence shown here is derived from an EMBL/GenBank/DDBJ whole genome shotgun (WGS) entry which is preliminary data.</text>
</comment>
<dbReference type="PANTHER" id="PTHR43033:SF1">
    <property type="entry name" value="TRNA(ILE)-LYSIDINE SYNTHASE-RELATED"/>
    <property type="match status" value="1"/>
</dbReference>
<keyword evidence="1 6" id="KW-0436">Ligase</keyword>
<dbReference type="InterPro" id="IPR012795">
    <property type="entry name" value="tRNA_Ile_lys_synt_N"/>
</dbReference>
<evidence type="ECO:0000256" key="4">
    <source>
        <dbReference type="ARBA" id="ARBA00022840"/>
    </source>
</evidence>
<dbReference type="RefSeq" id="WP_221597960.1">
    <property type="nucleotide sequence ID" value="NZ_JAIGNQ010000002.1"/>
</dbReference>
<dbReference type="InterPro" id="IPR014729">
    <property type="entry name" value="Rossmann-like_a/b/a_fold"/>
</dbReference>
<name>A0ABS7JIK9_9SPHN</name>
<feature type="binding site" evidence="6">
    <location>
        <begin position="13"/>
        <end position="18"/>
    </location>
    <ligand>
        <name>ATP</name>
        <dbReference type="ChEBI" id="CHEBI:30616"/>
    </ligand>
</feature>
<dbReference type="InterPro" id="IPR012094">
    <property type="entry name" value="tRNA_Ile_lys_synt"/>
</dbReference>
<comment type="subcellular location">
    <subcellularLocation>
        <location evidence="6">Cytoplasm</location>
    </subcellularLocation>
</comment>
<comment type="domain">
    <text evidence="6">The N-terminal region contains the highly conserved SGGXDS motif, predicted to be a P-loop motif involved in ATP binding.</text>
</comment>
<dbReference type="CDD" id="cd01992">
    <property type="entry name" value="TilS_N"/>
    <property type="match status" value="1"/>
</dbReference>
<evidence type="ECO:0000313" key="8">
    <source>
        <dbReference type="EMBL" id="MBX7488645.1"/>
    </source>
</evidence>
<dbReference type="SUPFAM" id="SSF52402">
    <property type="entry name" value="Adenine nucleotide alpha hydrolases-like"/>
    <property type="match status" value="1"/>
</dbReference>
<keyword evidence="3 6" id="KW-0547">Nucleotide-binding</keyword>
<evidence type="ECO:0000256" key="6">
    <source>
        <dbReference type="HAMAP-Rule" id="MF_01161"/>
    </source>
</evidence>
<evidence type="ECO:0000256" key="5">
    <source>
        <dbReference type="ARBA" id="ARBA00048539"/>
    </source>
</evidence>
<keyword evidence="9" id="KW-1185">Reference proteome</keyword>
<evidence type="ECO:0000256" key="2">
    <source>
        <dbReference type="ARBA" id="ARBA00022694"/>
    </source>
</evidence>
<gene>
    <name evidence="6 8" type="primary">tilS</name>
    <name evidence="8" type="ORF">K3177_08970</name>
</gene>
<dbReference type="HAMAP" id="MF_01161">
    <property type="entry name" value="tRNA_Ile_lys_synt"/>
    <property type="match status" value="1"/>
</dbReference>
<evidence type="ECO:0000259" key="7">
    <source>
        <dbReference type="Pfam" id="PF01171"/>
    </source>
</evidence>
<keyword evidence="6" id="KW-0963">Cytoplasm</keyword>
<proteinExistence type="inferred from homology"/>
<dbReference type="Proteomes" id="UP000776651">
    <property type="component" value="Unassembled WGS sequence"/>
</dbReference>
<dbReference type="InterPro" id="IPR011063">
    <property type="entry name" value="TilS/TtcA_N"/>
</dbReference>
<evidence type="ECO:0000256" key="3">
    <source>
        <dbReference type="ARBA" id="ARBA00022741"/>
    </source>
</evidence>
<comment type="function">
    <text evidence="6">Ligates lysine onto the cytidine present at position 34 of the AUA codon-specific tRNA(Ile) that contains the anticodon CAU, in an ATP-dependent manner. Cytidine is converted to lysidine, thus changing the amino acid specificity of the tRNA from methionine to isoleucine.</text>
</comment>
<dbReference type="PANTHER" id="PTHR43033">
    <property type="entry name" value="TRNA(ILE)-LYSIDINE SYNTHASE-RELATED"/>
    <property type="match status" value="1"/>
</dbReference>
<feature type="domain" description="tRNA(Ile)-lysidine/2-thiocytidine synthase N-terminal" evidence="7">
    <location>
        <begin position="9"/>
        <end position="183"/>
    </location>
</feature>
<accession>A0ABS7JIK9</accession>
<keyword evidence="2 6" id="KW-0819">tRNA processing</keyword>
<dbReference type="GO" id="GO:0032267">
    <property type="term" value="F:tRNA(Ile)-lysidine synthase activity"/>
    <property type="evidence" value="ECO:0007669"/>
    <property type="project" value="UniProtKB-EC"/>
</dbReference>
<keyword evidence="4 6" id="KW-0067">ATP-binding</keyword>
<dbReference type="Gene3D" id="3.40.50.620">
    <property type="entry name" value="HUPs"/>
    <property type="match status" value="1"/>
</dbReference>
<protein>
    <recommendedName>
        <fullName evidence="6">tRNA(Ile)-lysidine synthase</fullName>
        <ecNumber evidence="6">6.3.4.19</ecNumber>
    </recommendedName>
    <alternativeName>
        <fullName evidence="6">tRNA(Ile)-2-lysyl-cytidine synthase</fullName>
    </alternativeName>
    <alternativeName>
        <fullName evidence="6">tRNA(Ile)-lysidine synthetase</fullName>
    </alternativeName>
</protein>
<reference evidence="8 9" key="1">
    <citation type="submission" date="2021-08" db="EMBL/GenBank/DDBJ databases">
        <title>Comparative Genomics Analysis of the Genus Qipengyuania Reveals Extensive Genetic Diversity and Metabolic Versatility, Including the Description of Fifteen Novel Species.</title>
        <authorList>
            <person name="Liu Y."/>
        </authorList>
    </citation>
    <scope>NUCLEOTIDE SEQUENCE [LARGE SCALE GENOMIC DNA]</scope>
    <source>
        <strain evidence="8 9">GH25</strain>
    </source>
</reference>
<comment type="similarity">
    <text evidence="6">Belongs to the tRNA(Ile)-lysidine synthase family.</text>
</comment>
<dbReference type="EMBL" id="JAIGNQ010000002">
    <property type="protein sequence ID" value="MBX7488645.1"/>
    <property type="molecule type" value="Genomic_DNA"/>
</dbReference>
<comment type="catalytic activity">
    <reaction evidence="5 6">
        <text>cytidine(34) in tRNA(Ile2) + L-lysine + ATP = lysidine(34) in tRNA(Ile2) + AMP + diphosphate + H(+)</text>
        <dbReference type="Rhea" id="RHEA:43744"/>
        <dbReference type="Rhea" id="RHEA-COMP:10625"/>
        <dbReference type="Rhea" id="RHEA-COMP:10670"/>
        <dbReference type="ChEBI" id="CHEBI:15378"/>
        <dbReference type="ChEBI" id="CHEBI:30616"/>
        <dbReference type="ChEBI" id="CHEBI:32551"/>
        <dbReference type="ChEBI" id="CHEBI:33019"/>
        <dbReference type="ChEBI" id="CHEBI:82748"/>
        <dbReference type="ChEBI" id="CHEBI:83665"/>
        <dbReference type="ChEBI" id="CHEBI:456215"/>
        <dbReference type="EC" id="6.3.4.19"/>
    </reaction>
</comment>
<dbReference type="Pfam" id="PF01171">
    <property type="entry name" value="ATP_bind_3"/>
    <property type="match status" value="1"/>
</dbReference>
<dbReference type="NCBIfam" id="TIGR02432">
    <property type="entry name" value="lysidine_TilS_N"/>
    <property type="match status" value="1"/>
</dbReference>
<evidence type="ECO:0000313" key="9">
    <source>
        <dbReference type="Proteomes" id="UP000776651"/>
    </source>
</evidence>
<evidence type="ECO:0000256" key="1">
    <source>
        <dbReference type="ARBA" id="ARBA00022598"/>
    </source>
</evidence>
<sequence>MDSPGAALGLAVSGGGDSLALLLLAHAALPGRIKAATVDHGLRPESADEADGVARYCAELGVAHTTLTVSVTRGNTQEQARKARYGALGDWAEENDLDALATAHQMDDQAETFLMRLNRGSGLAGLSAIRALGSVPSAPVGLVRPLLRWRRDELAAIVERFGWSAVDDPSNHDDRYDRVRMRHALAECDWLDISAIEKSAGYLAEASNAIEWMVGREYAECVTPVDDAVCYAALRTGVPHGLIRAGVIRTIYRRFGKSIGQGEAAELADSLVAGRKSNVGGLQAHVEDRGGERLWVFRAEVPRRTG</sequence>
<organism evidence="8 9">
    <name type="scientific">Qipengyuania pacifica</name>
    <dbReference type="NCBI Taxonomy" id="2860199"/>
    <lineage>
        <taxon>Bacteria</taxon>
        <taxon>Pseudomonadati</taxon>
        <taxon>Pseudomonadota</taxon>
        <taxon>Alphaproteobacteria</taxon>
        <taxon>Sphingomonadales</taxon>
        <taxon>Erythrobacteraceae</taxon>
        <taxon>Qipengyuania</taxon>
    </lineage>
</organism>